<dbReference type="InterPro" id="IPR008979">
    <property type="entry name" value="Galactose-bd-like_sf"/>
</dbReference>
<dbReference type="InterPro" id="IPR008902">
    <property type="entry name" value="Rhamnosid_concanavalin"/>
</dbReference>
<name>A0ABV8P775_9SPHI</name>
<evidence type="ECO:0000259" key="4">
    <source>
        <dbReference type="PROSITE" id="PS50022"/>
    </source>
</evidence>
<reference evidence="6" key="1">
    <citation type="journal article" date="2019" name="Int. J. Syst. Evol. Microbiol.">
        <title>The Global Catalogue of Microorganisms (GCM) 10K type strain sequencing project: providing services to taxonomists for standard genome sequencing and annotation.</title>
        <authorList>
            <consortium name="The Broad Institute Genomics Platform"/>
            <consortium name="The Broad Institute Genome Sequencing Center for Infectious Disease"/>
            <person name="Wu L."/>
            <person name="Ma J."/>
        </authorList>
    </citation>
    <scope>NUCLEOTIDE SEQUENCE [LARGE SCALE GENOMIC DNA]</scope>
    <source>
        <strain evidence="6">CCM 8691</strain>
    </source>
</reference>
<dbReference type="Gene3D" id="2.60.420.10">
    <property type="entry name" value="Maltose phosphorylase, domain 3"/>
    <property type="match status" value="1"/>
</dbReference>
<dbReference type="PANTHER" id="PTHR33307">
    <property type="entry name" value="ALPHA-RHAMNOSIDASE (EUROFUNG)"/>
    <property type="match status" value="1"/>
</dbReference>
<dbReference type="SUPFAM" id="SSF48208">
    <property type="entry name" value="Six-hairpin glycosidases"/>
    <property type="match status" value="1"/>
</dbReference>
<dbReference type="PANTHER" id="PTHR33307:SF11">
    <property type="entry name" value="ALPHA-L-RHAMNOSIDASE"/>
    <property type="match status" value="1"/>
</dbReference>
<feature type="domain" description="F5/8 type C" evidence="4">
    <location>
        <begin position="140"/>
        <end position="281"/>
    </location>
</feature>
<sequence length="1085" mass="121804">MHQLRKYSLAILLLMVYSVCFAKPVTLEPINLKCELYNNPLGVDVLQPGLSYIIKSDLDSRDVEQTAYQIIVSSTAQNLQKNNGDLWNSEKVVSSQMAFIKYAGLNLKSGRKYFWKVRIWDNQGNVSKWSLPANWTMGILDDKDWTANWISAKGADKFSLTPFGYRAESSSSQTKTKWVQVDLGKTAPVSMIRLTPMFFEDRAGYGFPSHFKVEIADDEKFNNAVALVYYTESGYKNPGWKPVSIPLKNVQGRFIRLTASKLWGRDRNYQFALRQIEVFSNGKNIAADKAVQASDSNEENGWSKKNLTDEPEDRKALPNYSSMALRKDFQVNKNLVRAVVFISGMSEFELSINGSKVGNDLLAPGWTEYKKTILYNTYDITNKLLSGTNAIGIILGNGMYNIQPDSIRYVKFLNAYGPLKAIAQLRLEYADGSVKTIGTDKTWKVSPGPITYSNMFGGEDYNANLEIAGWNKPNFKTGTKWTTALETEGPGGKLKGLSSAAPQVKVIETKKAVKVTRIKDNVWIYDFGQNASMMPKLTVTGKKGDYVRMIPSELLGTDGLVDRKSATQDGARPAWWQYTLKGGKQESWKPKFFYQGARYVQVELFSATKGNKLPTVIELEDLIVHSSSTPTGSFATSNQLFNQIYDLVRWAQRSNMQSLMTDCPHREKMGWLEENHLNGPSLRYNFDMSPLFRKTMSDMADAQLSNGFVPNIAPEYFIAGSSDLSNGFRNSTEWGSSFIIVPWQQYLFSGDISLLERYYDRMKSYVNFLASTAKNNIITTGLGDWYDIGPKPAWGSQLTPEPFTGTAIYYYDNLIMYNIAKQLGKDDDAADFKKSSDQIRKSFNDKFFNKETGLYATGSNTTSAMPLFLNIVEPQNRTKLFNSLVDSIRKNNNSFNSGEIGYRFLLRALADGGRSDVVYDMNNQSDKPGYGYQIEKGATSLTEKWDAGVGDFGSQNHFMSGQINEWFFNDLVGISPDESGPGFRKIVIKPALLNDLNWVNGEFKSISGNINCSWKRNTNGINLDVKIPANTSAIVYIPCTDVNLLTENGLPINTVKGLKFIKSEGDKLVFEAKSGNYHFTIKNKS</sequence>
<evidence type="ECO:0000256" key="1">
    <source>
        <dbReference type="ARBA" id="ARBA00001445"/>
    </source>
</evidence>
<dbReference type="InterPro" id="IPR035396">
    <property type="entry name" value="Bac_rhamnosid6H"/>
</dbReference>
<dbReference type="InterPro" id="IPR012341">
    <property type="entry name" value="6hp_glycosidase-like_sf"/>
</dbReference>
<dbReference type="Gene3D" id="2.60.120.260">
    <property type="entry name" value="Galactose-binding domain-like"/>
    <property type="match status" value="3"/>
</dbReference>
<dbReference type="InterPro" id="IPR035398">
    <property type="entry name" value="Bac_rhamnosid_C"/>
</dbReference>
<gene>
    <name evidence="5" type="ORF">ACFOWA_03575</name>
</gene>
<dbReference type="GO" id="GO:0016787">
    <property type="term" value="F:hydrolase activity"/>
    <property type="evidence" value="ECO:0007669"/>
    <property type="project" value="UniProtKB-KW"/>
</dbReference>
<evidence type="ECO:0000256" key="3">
    <source>
        <dbReference type="ARBA" id="ARBA00022801"/>
    </source>
</evidence>
<dbReference type="Pfam" id="PF08531">
    <property type="entry name" value="Bac_rhamnosid_N"/>
    <property type="match status" value="1"/>
</dbReference>
<dbReference type="PIRSF" id="PIRSF010631">
    <property type="entry name" value="A-rhamnsds"/>
    <property type="match status" value="1"/>
</dbReference>
<dbReference type="Pfam" id="PF17390">
    <property type="entry name" value="Bac_rhamnosid_C"/>
    <property type="match status" value="1"/>
</dbReference>
<evidence type="ECO:0000313" key="5">
    <source>
        <dbReference type="EMBL" id="MFC4210246.1"/>
    </source>
</evidence>
<dbReference type="Gene3D" id="2.60.40.10">
    <property type="entry name" value="Immunoglobulins"/>
    <property type="match status" value="1"/>
</dbReference>
<comment type="caution">
    <text evidence="5">The sequence shown here is derived from an EMBL/GenBank/DDBJ whole genome shotgun (WGS) entry which is preliminary data.</text>
</comment>
<evidence type="ECO:0000256" key="2">
    <source>
        <dbReference type="ARBA" id="ARBA00012652"/>
    </source>
</evidence>
<dbReference type="PROSITE" id="PS50022">
    <property type="entry name" value="FA58C_3"/>
    <property type="match status" value="1"/>
</dbReference>
<dbReference type="Pfam" id="PF05592">
    <property type="entry name" value="Bac_rhamnosid"/>
    <property type="match status" value="1"/>
</dbReference>
<dbReference type="EMBL" id="JBHSBW010000007">
    <property type="protein sequence ID" value="MFC4210246.1"/>
    <property type="molecule type" value="Genomic_DNA"/>
</dbReference>
<dbReference type="Gene3D" id="1.50.10.10">
    <property type="match status" value="1"/>
</dbReference>
<protein>
    <recommendedName>
        <fullName evidence="2">alpha-L-rhamnosidase</fullName>
        <ecNumber evidence="2">3.2.1.40</ecNumber>
    </recommendedName>
</protein>
<dbReference type="InterPro" id="IPR008928">
    <property type="entry name" value="6-hairpin_glycosidase_sf"/>
</dbReference>
<dbReference type="InterPro" id="IPR013783">
    <property type="entry name" value="Ig-like_fold"/>
</dbReference>
<dbReference type="InterPro" id="IPR013737">
    <property type="entry name" value="Bac_rhamnosid_N"/>
</dbReference>
<dbReference type="Proteomes" id="UP001595789">
    <property type="component" value="Unassembled WGS sequence"/>
</dbReference>
<dbReference type="SUPFAM" id="SSF49785">
    <property type="entry name" value="Galactose-binding domain-like"/>
    <property type="match status" value="1"/>
</dbReference>
<dbReference type="Pfam" id="PF25788">
    <property type="entry name" value="Ig_Rha78A_N"/>
    <property type="match status" value="1"/>
</dbReference>
<accession>A0ABV8P775</accession>
<comment type="catalytic activity">
    <reaction evidence="1">
        <text>Hydrolysis of terminal non-reducing alpha-L-rhamnose residues in alpha-L-rhamnosides.</text>
        <dbReference type="EC" id="3.2.1.40"/>
    </reaction>
</comment>
<organism evidence="5 6">
    <name type="scientific">Pedobacter lithocola</name>
    <dbReference type="NCBI Taxonomy" id="1908239"/>
    <lineage>
        <taxon>Bacteria</taxon>
        <taxon>Pseudomonadati</taxon>
        <taxon>Bacteroidota</taxon>
        <taxon>Sphingobacteriia</taxon>
        <taxon>Sphingobacteriales</taxon>
        <taxon>Sphingobacteriaceae</taxon>
        <taxon>Pedobacter</taxon>
    </lineage>
</organism>
<evidence type="ECO:0000313" key="6">
    <source>
        <dbReference type="Proteomes" id="UP001595789"/>
    </source>
</evidence>
<dbReference type="Pfam" id="PF17389">
    <property type="entry name" value="Bac_rhamnosid6H"/>
    <property type="match status" value="1"/>
</dbReference>
<keyword evidence="3 5" id="KW-0378">Hydrolase</keyword>
<dbReference type="RefSeq" id="WP_378981854.1">
    <property type="nucleotide sequence ID" value="NZ_JBHSBW010000007.1"/>
</dbReference>
<keyword evidence="6" id="KW-1185">Reference proteome</keyword>
<dbReference type="EC" id="3.2.1.40" evidence="2"/>
<dbReference type="Pfam" id="PF00754">
    <property type="entry name" value="F5_F8_type_C"/>
    <property type="match status" value="1"/>
</dbReference>
<dbReference type="InterPro" id="IPR016007">
    <property type="entry name" value="Alpha_rhamnosid"/>
</dbReference>
<proteinExistence type="predicted"/>
<dbReference type="InterPro" id="IPR000421">
    <property type="entry name" value="FA58C"/>
</dbReference>